<dbReference type="HOGENOM" id="CLU_062565_0_0_2"/>
<dbReference type="OrthoDB" id="15121at2157"/>
<keyword evidence="1" id="KW-1133">Transmembrane helix</keyword>
<feature type="domain" description="DUF1512" evidence="2">
    <location>
        <begin position="15"/>
        <end position="187"/>
    </location>
</feature>
<evidence type="ECO:0000259" key="2">
    <source>
        <dbReference type="Pfam" id="PF07431"/>
    </source>
</evidence>
<dbReference type="Proteomes" id="UP000000346">
    <property type="component" value="Chromosome"/>
</dbReference>
<gene>
    <name evidence="4" type="ordered locus">ASAC_0441</name>
</gene>
<organism evidence="4 5">
    <name type="scientific">Acidilobus saccharovorans (strain DSM 16705 / JCM 18335 / VKM B-2471 / 345-15)</name>
    <dbReference type="NCBI Taxonomy" id="666510"/>
    <lineage>
        <taxon>Archaea</taxon>
        <taxon>Thermoproteota</taxon>
        <taxon>Thermoprotei</taxon>
        <taxon>Acidilobales</taxon>
        <taxon>Acidilobaceae</taxon>
        <taxon>Acidilobus</taxon>
    </lineage>
</organism>
<keyword evidence="5" id="KW-1185">Reference proteome</keyword>
<dbReference type="PIRSF" id="PIRSF016495">
    <property type="entry name" value="UCP016495"/>
    <property type="match status" value="1"/>
</dbReference>
<evidence type="ECO:0000313" key="4">
    <source>
        <dbReference type="EMBL" id="ADL18848.1"/>
    </source>
</evidence>
<evidence type="ECO:0000259" key="3">
    <source>
        <dbReference type="Pfam" id="PF23542"/>
    </source>
</evidence>
<reference evidence="4 5" key="1">
    <citation type="journal article" date="2010" name="Appl. Environ. Microbiol.">
        <title>The genome sequence of the crenarchaeon Acidilobus saccharovorans supports a new order, Acidilobales, and suggests an important ecological role in terrestrial acidic hot springs.</title>
        <authorList>
            <person name="Mardanov A.V."/>
            <person name="Svetlitchnyi V.A."/>
            <person name="Beletsky A.V."/>
            <person name="Prokofeva M.I."/>
            <person name="Bonch-Osmolovskaya E.A."/>
            <person name="Ravin N.V."/>
            <person name="Skryabin K.G."/>
        </authorList>
    </citation>
    <scope>NUCLEOTIDE SEQUENCE [LARGE SCALE GENOMIC DNA]</scope>
    <source>
        <strain evidence="5">DSM 16705 / JCM 18335 / VKM B-2471 / 345-15</strain>
    </source>
</reference>
<dbReference type="AlphaFoldDB" id="D9Q0L0"/>
<keyword evidence="1" id="KW-0812">Transmembrane</keyword>
<dbReference type="InterPro" id="IPR056461">
    <property type="entry name" value="DUF1512_C"/>
</dbReference>
<dbReference type="GeneID" id="9498671"/>
<feature type="transmembrane region" description="Helical" evidence="1">
    <location>
        <begin position="6"/>
        <end position="26"/>
    </location>
</feature>
<evidence type="ECO:0008006" key="6">
    <source>
        <dbReference type="Google" id="ProtNLM"/>
    </source>
</evidence>
<evidence type="ECO:0000313" key="5">
    <source>
        <dbReference type="Proteomes" id="UP000000346"/>
    </source>
</evidence>
<accession>D9Q0L0</accession>
<protein>
    <recommendedName>
        <fullName evidence="6">DUF1512 domain-containing protein</fullName>
    </recommendedName>
</protein>
<dbReference type="EMBL" id="CP001742">
    <property type="protein sequence ID" value="ADL18848.1"/>
    <property type="molecule type" value="Genomic_DNA"/>
</dbReference>
<dbReference type="eggNOG" id="arCOG04181">
    <property type="taxonomic scope" value="Archaea"/>
</dbReference>
<dbReference type="Pfam" id="PF23542">
    <property type="entry name" value="DUF1512_C"/>
    <property type="match status" value="1"/>
</dbReference>
<keyword evidence="1" id="KW-0472">Membrane</keyword>
<dbReference type="InParanoid" id="D9Q0L0"/>
<dbReference type="RefSeq" id="WP_013266360.1">
    <property type="nucleotide sequence ID" value="NC_014374.1"/>
</dbReference>
<evidence type="ECO:0000256" key="1">
    <source>
        <dbReference type="SAM" id="Phobius"/>
    </source>
</evidence>
<sequence>MATNALATWITVGVNILWIALLFLWLTGLGNWIQVYWYRADIRSKLNLLGGLADEAKKATLDFMNKNNAKDAASLLDRLTDFFTIDPVSVEPTDIISRMRHLLNIRDMRFKDSFIEAMPNSDDVTRSIASTAAEITSALNFIYKYVRHLLLFSEKTKNWYLILQLEIFMPQIVQLAQTYRKALDDFLTKVPVGDGAGPMVALRLAGPDAKWREVTEDTVVTETNFEGRNIILVKAKGPASTVGRPGEAAEKVIREAIAQGRKVSLMITVDAALKFEGEATGDVAEGVGAAIGDPGPEKIRFERVATEYNIPLRAVIVKMGMDEAILAMNQDIYNGVEKAVERVKQIIRSESREGDTVVVIGVGNTAGVGQ</sequence>
<feature type="domain" description="DUF1512" evidence="3">
    <location>
        <begin position="192"/>
        <end position="368"/>
    </location>
</feature>
<name>D9Q0L0_ACIS3</name>
<dbReference type="InterPro" id="IPR009995">
    <property type="entry name" value="DUF1512"/>
</dbReference>
<dbReference type="InterPro" id="IPR056460">
    <property type="entry name" value="DUF1512_N"/>
</dbReference>
<dbReference type="KEGG" id="asc:ASAC_0441"/>
<proteinExistence type="predicted"/>
<dbReference type="STRING" id="666510.ASAC_0441"/>
<dbReference type="Pfam" id="PF07431">
    <property type="entry name" value="DUF1512"/>
    <property type="match status" value="1"/>
</dbReference>